<dbReference type="InterPro" id="IPR043129">
    <property type="entry name" value="ATPase_NBD"/>
</dbReference>
<dbReference type="SUPFAM" id="SSF53067">
    <property type="entry name" value="Actin-like ATPase domain"/>
    <property type="match status" value="1"/>
</dbReference>
<dbReference type="Pfam" id="PF00871">
    <property type="entry name" value="Acetate_kinase"/>
    <property type="match status" value="1"/>
</dbReference>
<dbReference type="EMBL" id="DS268123">
    <property type="protein sequence ID" value="KMU79721.1"/>
    <property type="molecule type" value="Genomic_DNA"/>
</dbReference>
<protein>
    <submittedName>
        <fullName evidence="5">Propionate kinase</fullName>
    </submittedName>
</protein>
<accession>A0A0J8R4P5</accession>
<dbReference type="GO" id="GO:0008776">
    <property type="term" value="F:acetate kinase activity"/>
    <property type="evidence" value="ECO:0007669"/>
    <property type="project" value="TreeGrafter"/>
</dbReference>
<dbReference type="OrthoDB" id="67445at2759"/>
<dbReference type="GO" id="GO:0006083">
    <property type="term" value="P:acetate metabolic process"/>
    <property type="evidence" value="ECO:0007669"/>
    <property type="project" value="TreeGrafter"/>
</dbReference>
<dbReference type="AlphaFoldDB" id="A0A0J8R4P5"/>
<evidence type="ECO:0000256" key="1">
    <source>
        <dbReference type="ARBA" id="ARBA00022679"/>
    </source>
</evidence>
<dbReference type="GO" id="GO:0005524">
    <property type="term" value="F:ATP binding"/>
    <property type="evidence" value="ECO:0007669"/>
    <property type="project" value="UniProtKB-KW"/>
</dbReference>
<reference evidence="6" key="1">
    <citation type="journal article" date="2010" name="Genome Res.">
        <title>Population genomic sequencing of Coccidioides fungi reveals recent hybridization and transposon control.</title>
        <authorList>
            <person name="Neafsey D.E."/>
            <person name="Barker B.M."/>
            <person name="Sharpton T.J."/>
            <person name="Stajich J.E."/>
            <person name="Park D.J."/>
            <person name="Whiston E."/>
            <person name="Hung C.-Y."/>
            <person name="McMahan C."/>
            <person name="White J."/>
            <person name="Sykes S."/>
            <person name="Heiman D."/>
            <person name="Young S."/>
            <person name="Zeng Q."/>
            <person name="Abouelleil A."/>
            <person name="Aftuck L."/>
            <person name="Bessette D."/>
            <person name="Brown A."/>
            <person name="FitzGerald M."/>
            <person name="Lui A."/>
            <person name="Macdonald J.P."/>
            <person name="Priest M."/>
            <person name="Orbach M.J."/>
            <person name="Galgiani J.N."/>
            <person name="Kirkland T.N."/>
            <person name="Cole G.T."/>
            <person name="Birren B.W."/>
            <person name="Henn M.R."/>
            <person name="Taylor J.W."/>
            <person name="Rounsley S.D."/>
        </authorList>
    </citation>
    <scope>NUCLEOTIDE SEQUENCE [LARGE SCALE GENOMIC DNA]</scope>
    <source>
        <strain evidence="6">RMSCC 3703</strain>
    </source>
</reference>
<evidence type="ECO:0000313" key="6">
    <source>
        <dbReference type="Proteomes" id="UP000054559"/>
    </source>
</evidence>
<dbReference type="Gene3D" id="3.30.420.40">
    <property type="match status" value="2"/>
</dbReference>
<keyword evidence="3 5" id="KW-0418">Kinase</keyword>
<keyword evidence="2" id="KW-0547">Nucleotide-binding</keyword>
<evidence type="ECO:0000313" key="5">
    <source>
        <dbReference type="EMBL" id="KMU79721.1"/>
    </source>
</evidence>
<evidence type="ECO:0000256" key="3">
    <source>
        <dbReference type="ARBA" id="ARBA00022777"/>
    </source>
</evidence>
<evidence type="ECO:0000256" key="2">
    <source>
        <dbReference type="ARBA" id="ARBA00022741"/>
    </source>
</evidence>
<name>A0A0J8R4P5_COCIT</name>
<evidence type="ECO:0000256" key="4">
    <source>
        <dbReference type="ARBA" id="ARBA00022840"/>
    </source>
</evidence>
<gene>
    <name evidence="5" type="ORF">CISG_02139</name>
</gene>
<dbReference type="InterPro" id="IPR000890">
    <property type="entry name" value="Aliphatic_acid_kin_short-chain"/>
</dbReference>
<proteinExistence type="predicted"/>
<dbReference type="PANTHER" id="PTHR21060">
    <property type="entry name" value="ACETATE KINASE"/>
    <property type="match status" value="1"/>
</dbReference>
<keyword evidence="4" id="KW-0067">ATP-binding</keyword>
<dbReference type="Proteomes" id="UP000054559">
    <property type="component" value="Unassembled WGS sequence"/>
</dbReference>
<organism evidence="5 6">
    <name type="scientific">Coccidioides immitis RMSCC 3703</name>
    <dbReference type="NCBI Taxonomy" id="454286"/>
    <lineage>
        <taxon>Eukaryota</taxon>
        <taxon>Fungi</taxon>
        <taxon>Dikarya</taxon>
        <taxon>Ascomycota</taxon>
        <taxon>Pezizomycotina</taxon>
        <taxon>Eurotiomycetes</taxon>
        <taxon>Eurotiomycetidae</taxon>
        <taxon>Onygenales</taxon>
        <taxon>Onygenaceae</taxon>
        <taxon>Coccidioides</taxon>
    </lineage>
</organism>
<dbReference type="PANTHER" id="PTHR21060:SF15">
    <property type="entry name" value="ACETATE KINASE-RELATED"/>
    <property type="match status" value="1"/>
</dbReference>
<dbReference type="STRING" id="454286.A0A0J8R4P5"/>
<sequence>MGLTPLSGLPGATRREDIDPTLVFHYTSEACKLSSSSTKDMHFTQAEEILNKQAGEVDAVVFAGGIGERSAMLRAAIVQKCRCLGLSICQRKNSKGFYDNALTVIDISEKSSQSPAILVCQTNEEYEMAHQCVNNPP</sequence>
<keyword evidence="1" id="KW-0808">Transferase</keyword>